<comment type="caution">
    <text evidence="1">The sequence shown here is derived from an EMBL/GenBank/DDBJ whole genome shotgun (WGS) entry which is preliminary data.</text>
</comment>
<protein>
    <submittedName>
        <fullName evidence="1">Uncharacterized protein</fullName>
    </submittedName>
</protein>
<dbReference type="AlphaFoldDB" id="A0A5D4S060"/>
<dbReference type="Proteomes" id="UP000322997">
    <property type="component" value="Unassembled WGS sequence"/>
</dbReference>
<gene>
    <name evidence="1" type="ORF">FZC83_01750</name>
</gene>
<accession>A0A5D4S060</accession>
<reference evidence="1 2" key="1">
    <citation type="submission" date="2019-08" db="EMBL/GenBank/DDBJ databases">
        <title>Bacillus genomes from the desert of Cuatro Cienegas, Coahuila.</title>
        <authorList>
            <person name="Olmedo-Alvarez G."/>
        </authorList>
    </citation>
    <scope>NUCLEOTIDE SEQUENCE [LARGE SCALE GENOMIC DNA]</scope>
    <source>
        <strain evidence="1 2">CH108_3D</strain>
    </source>
</reference>
<proteinExistence type="predicted"/>
<organism evidence="1 2">
    <name type="scientific">Rossellomorea marisflavi</name>
    <dbReference type="NCBI Taxonomy" id="189381"/>
    <lineage>
        <taxon>Bacteria</taxon>
        <taxon>Bacillati</taxon>
        <taxon>Bacillota</taxon>
        <taxon>Bacilli</taxon>
        <taxon>Bacillales</taxon>
        <taxon>Bacillaceae</taxon>
        <taxon>Rossellomorea</taxon>
    </lineage>
</organism>
<evidence type="ECO:0000313" key="1">
    <source>
        <dbReference type="EMBL" id="TYS56319.1"/>
    </source>
</evidence>
<dbReference type="EMBL" id="VTEQ01000001">
    <property type="protein sequence ID" value="TYS56319.1"/>
    <property type="molecule type" value="Genomic_DNA"/>
</dbReference>
<evidence type="ECO:0000313" key="2">
    <source>
        <dbReference type="Proteomes" id="UP000322997"/>
    </source>
</evidence>
<name>A0A5D4S060_9BACI</name>
<dbReference type="RefSeq" id="WP_148984353.1">
    <property type="nucleotide sequence ID" value="NZ_JBNILK010000001.1"/>
</dbReference>
<sequence>MTANILIKRFMDEDLIILSGIKHVEMDDQYITFYGEKCLIIGQFKREFVIGHYLTKEASG</sequence>